<evidence type="ECO:0000313" key="4">
    <source>
        <dbReference type="Proteomes" id="UP001205105"/>
    </source>
</evidence>
<dbReference type="GO" id="GO:0003824">
    <property type="term" value="F:catalytic activity"/>
    <property type="evidence" value="ECO:0007669"/>
    <property type="project" value="InterPro"/>
</dbReference>
<dbReference type="SUPFAM" id="SSF53474">
    <property type="entry name" value="alpha/beta-Hydrolases"/>
    <property type="match status" value="1"/>
</dbReference>
<comment type="caution">
    <text evidence="3">The sequence shown here is derived from an EMBL/GenBank/DDBJ whole genome shotgun (WGS) entry which is preliminary data.</text>
</comment>
<dbReference type="AlphaFoldDB" id="A0AAD5DHH2"/>
<accession>A0AAD5DHH2</accession>
<feature type="domain" description="AB hydrolase-1" evidence="2">
    <location>
        <begin position="103"/>
        <end position="348"/>
    </location>
</feature>
<dbReference type="PRINTS" id="PR00412">
    <property type="entry name" value="EPOXHYDRLASE"/>
</dbReference>
<dbReference type="InterPro" id="IPR000073">
    <property type="entry name" value="AB_hydrolase_1"/>
</dbReference>
<evidence type="ECO:0000256" key="1">
    <source>
        <dbReference type="SAM" id="MobiDB-lite"/>
    </source>
</evidence>
<name>A0AAD5DHH2_9CHLO</name>
<dbReference type="Gene3D" id="3.40.50.1820">
    <property type="entry name" value="alpha/beta hydrolase"/>
    <property type="match status" value="1"/>
</dbReference>
<dbReference type="PRINTS" id="PR00111">
    <property type="entry name" value="ABHYDROLASE"/>
</dbReference>
<reference evidence="3" key="1">
    <citation type="submission" date="2020-11" db="EMBL/GenBank/DDBJ databases">
        <title>Chlorella ohadii genome sequencing and assembly.</title>
        <authorList>
            <person name="Murik O."/>
            <person name="Treves H."/>
            <person name="Kedem I."/>
            <person name="Shotland Y."/>
            <person name="Kaplan A."/>
        </authorList>
    </citation>
    <scope>NUCLEOTIDE SEQUENCE</scope>
    <source>
        <strain evidence="3">1</strain>
    </source>
</reference>
<dbReference type="InterPro" id="IPR000639">
    <property type="entry name" value="Epox_hydrolase-like"/>
</dbReference>
<dbReference type="Proteomes" id="UP001205105">
    <property type="component" value="Unassembled WGS sequence"/>
</dbReference>
<proteinExistence type="predicted"/>
<dbReference type="PANTHER" id="PTHR43194">
    <property type="entry name" value="HYDROLASE ALPHA/BETA FOLD FAMILY"/>
    <property type="match status" value="1"/>
</dbReference>
<evidence type="ECO:0000313" key="3">
    <source>
        <dbReference type="EMBL" id="KAI7838120.1"/>
    </source>
</evidence>
<dbReference type="EMBL" id="JADXDR010000135">
    <property type="protein sequence ID" value="KAI7838120.1"/>
    <property type="molecule type" value="Genomic_DNA"/>
</dbReference>
<organism evidence="3 4">
    <name type="scientific">Chlorella ohadii</name>
    <dbReference type="NCBI Taxonomy" id="2649997"/>
    <lineage>
        <taxon>Eukaryota</taxon>
        <taxon>Viridiplantae</taxon>
        <taxon>Chlorophyta</taxon>
        <taxon>core chlorophytes</taxon>
        <taxon>Trebouxiophyceae</taxon>
        <taxon>Chlorellales</taxon>
        <taxon>Chlorellaceae</taxon>
        <taxon>Chlorella clade</taxon>
        <taxon>Chlorella</taxon>
    </lineage>
</organism>
<gene>
    <name evidence="3" type="ORF">COHA_008051</name>
</gene>
<dbReference type="Pfam" id="PF12697">
    <property type="entry name" value="Abhydrolase_6"/>
    <property type="match status" value="1"/>
</dbReference>
<dbReference type="PANTHER" id="PTHR43194:SF2">
    <property type="entry name" value="PEROXISOMAL MEMBRANE PROTEIN LPX1"/>
    <property type="match status" value="1"/>
</dbReference>
<evidence type="ECO:0000259" key="2">
    <source>
        <dbReference type="Pfam" id="PF12697"/>
    </source>
</evidence>
<dbReference type="InterPro" id="IPR029058">
    <property type="entry name" value="AB_hydrolase_fold"/>
</dbReference>
<sequence length="362" mass="38881">MASLARSVAHNVPQTTSCGRQHKAAVAAAAARRQWQPSQPQRRHLLVARAQELEEIDPITGEVIAGTAMATEAGQRVEAGGLTFAYRKIAADPAAATPGKLPVLCLHGLGSSSYTYRATGSLLAQAGHDVIAVDWPGHGGSSKPTSGFDYSAEAYIAALNDFVAAVGLSGQQFAVIVHGFVLGQYGLLWALDNDESVAKLIVLNTPLGLKTPLRPELAAYKNPVPFLRPKAGAKFAADLFNAAGGPYAMSRRDADAYQAPYDSDPAASAAIAATMEKLDWPALLRRVDEGYCSWRQPSLLLFGTSDQFIELKSVFEWLESKRTCMRLASAVEAKLGHMPQEDYPEAINKSLVKFLEEDPELM</sequence>
<protein>
    <recommendedName>
        <fullName evidence="2">AB hydrolase-1 domain-containing protein</fullName>
    </recommendedName>
</protein>
<keyword evidence="4" id="KW-1185">Reference proteome</keyword>
<dbReference type="InterPro" id="IPR050228">
    <property type="entry name" value="Carboxylesterase_BioH"/>
</dbReference>
<feature type="region of interest" description="Disordered" evidence="1">
    <location>
        <begin position="1"/>
        <end position="20"/>
    </location>
</feature>